<dbReference type="SMR" id="V7CJF2"/>
<keyword evidence="3" id="KW-1185">Reference proteome</keyword>
<protein>
    <submittedName>
        <fullName evidence="2">Uncharacterized protein</fullName>
    </submittedName>
</protein>
<keyword evidence="1" id="KW-0812">Transmembrane</keyword>
<reference evidence="3" key="1">
    <citation type="journal article" date="2014" name="Nat. Genet.">
        <title>A reference genome for common bean and genome-wide analysis of dual domestications.</title>
        <authorList>
            <person name="Schmutz J."/>
            <person name="McClean P.E."/>
            <person name="Mamidi S."/>
            <person name="Wu G.A."/>
            <person name="Cannon S.B."/>
            <person name="Grimwood J."/>
            <person name="Jenkins J."/>
            <person name="Shu S."/>
            <person name="Song Q."/>
            <person name="Chavarro C."/>
            <person name="Torres-Torres M."/>
            <person name="Geffroy V."/>
            <person name="Moghaddam S.M."/>
            <person name="Gao D."/>
            <person name="Abernathy B."/>
            <person name="Barry K."/>
            <person name="Blair M."/>
            <person name="Brick M.A."/>
            <person name="Chovatia M."/>
            <person name="Gepts P."/>
            <person name="Goodstein D.M."/>
            <person name="Gonzales M."/>
            <person name="Hellsten U."/>
            <person name="Hyten D.L."/>
            <person name="Jia G."/>
            <person name="Kelly J.D."/>
            <person name="Kudrna D."/>
            <person name="Lee R."/>
            <person name="Richard M.M."/>
            <person name="Miklas P.N."/>
            <person name="Osorno J.M."/>
            <person name="Rodrigues J."/>
            <person name="Thareau V."/>
            <person name="Urrea C.A."/>
            <person name="Wang M."/>
            <person name="Yu Y."/>
            <person name="Zhang M."/>
            <person name="Wing R.A."/>
            <person name="Cregan P.B."/>
            <person name="Rokhsar D.S."/>
            <person name="Jackson S.A."/>
        </authorList>
    </citation>
    <scope>NUCLEOTIDE SEQUENCE [LARGE SCALE GENOMIC DNA]</scope>
    <source>
        <strain evidence="3">cv. G19833</strain>
    </source>
</reference>
<feature type="transmembrane region" description="Helical" evidence="1">
    <location>
        <begin position="73"/>
        <end position="94"/>
    </location>
</feature>
<proteinExistence type="predicted"/>
<keyword evidence="1" id="KW-1133">Transmembrane helix</keyword>
<keyword evidence="1" id="KW-0472">Membrane</keyword>
<dbReference type="EMBL" id="CM002289">
    <property type="protein sequence ID" value="ESW29420.1"/>
    <property type="molecule type" value="Genomic_DNA"/>
</dbReference>
<evidence type="ECO:0000313" key="3">
    <source>
        <dbReference type="Proteomes" id="UP000000226"/>
    </source>
</evidence>
<evidence type="ECO:0000256" key="1">
    <source>
        <dbReference type="SAM" id="Phobius"/>
    </source>
</evidence>
<dbReference type="Proteomes" id="UP000000226">
    <property type="component" value="Chromosome 2"/>
</dbReference>
<accession>V7CJF2</accession>
<organism evidence="2 3">
    <name type="scientific">Phaseolus vulgaris</name>
    <name type="common">Kidney bean</name>
    <name type="synonym">French bean</name>
    <dbReference type="NCBI Taxonomy" id="3885"/>
    <lineage>
        <taxon>Eukaryota</taxon>
        <taxon>Viridiplantae</taxon>
        <taxon>Streptophyta</taxon>
        <taxon>Embryophyta</taxon>
        <taxon>Tracheophyta</taxon>
        <taxon>Spermatophyta</taxon>
        <taxon>Magnoliopsida</taxon>
        <taxon>eudicotyledons</taxon>
        <taxon>Gunneridae</taxon>
        <taxon>Pentapetalae</taxon>
        <taxon>rosids</taxon>
        <taxon>fabids</taxon>
        <taxon>Fabales</taxon>
        <taxon>Fabaceae</taxon>
        <taxon>Papilionoideae</taxon>
        <taxon>50 kb inversion clade</taxon>
        <taxon>NPAAA clade</taxon>
        <taxon>indigoferoid/millettioid clade</taxon>
        <taxon>Phaseoleae</taxon>
        <taxon>Phaseolus</taxon>
    </lineage>
</organism>
<sequence>MWLTSLHMCIHGLSTLKTYKLTCLHSPNLFNSQENLVLSKLEGHFESFSSKQGVRASLLFSQPNLLYSLPMFILSRIFSTAIFLFVTVIVIRFFTTLFSNTHRKQRNNKNQ</sequence>
<name>V7CJF2_PHAVU</name>
<dbReference type="AlphaFoldDB" id="V7CJF2"/>
<gene>
    <name evidence="2" type="ORF">PHAVU_002G069200g</name>
</gene>
<dbReference type="Gramene" id="ESW29420">
    <property type="protein sequence ID" value="ESW29420"/>
    <property type="gene ID" value="PHAVU_002G069200g"/>
</dbReference>
<evidence type="ECO:0000313" key="2">
    <source>
        <dbReference type="EMBL" id="ESW29420.1"/>
    </source>
</evidence>